<dbReference type="Proteomes" id="UP001277761">
    <property type="component" value="Unassembled WGS sequence"/>
</dbReference>
<evidence type="ECO:0000259" key="4">
    <source>
        <dbReference type="PROSITE" id="PS50987"/>
    </source>
</evidence>
<dbReference type="InterPro" id="IPR036390">
    <property type="entry name" value="WH_DNA-bd_sf"/>
</dbReference>
<dbReference type="SMART" id="SM00418">
    <property type="entry name" value="HTH_ARSR"/>
    <property type="match status" value="1"/>
</dbReference>
<dbReference type="Pfam" id="PF01022">
    <property type="entry name" value="HTH_5"/>
    <property type="match status" value="1"/>
</dbReference>
<dbReference type="InterPro" id="IPR011991">
    <property type="entry name" value="ArsR-like_HTH"/>
</dbReference>
<keyword evidence="6" id="KW-1185">Reference proteome</keyword>
<keyword evidence="2" id="KW-0238">DNA-binding</keyword>
<organism evidence="5 6">
    <name type="scientific">Patulibacter brassicae</name>
    <dbReference type="NCBI Taxonomy" id="1705717"/>
    <lineage>
        <taxon>Bacteria</taxon>
        <taxon>Bacillati</taxon>
        <taxon>Actinomycetota</taxon>
        <taxon>Thermoleophilia</taxon>
        <taxon>Solirubrobacterales</taxon>
        <taxon>Patulibacteraceae</taxon>
        <taxon>Patulibacter</taxon>
    </lineage>
</organism>
<gene>
    <name evidence="5" type="ORF">SK069_17425</name>
</gene>
<comment type="caution">
    <text evidence="5">The sequence shown here is derived from an EMBL/GenBank/DDBJ whole genome shotgun (WGS) entry which is preliminary data.</text>
</comment>
<proteinExistence type="predicted"/>
<evidence type="ECO:0000256" key="2">
    <source>
        <dbReference type="ARBA" id="ARBA00023125"/>
    </source>
</evidence>
<protein>
    <submittedName>
        <fullName evidence="5">Metalloregulator ArsR/SmtB family transcription factor</fullName>
    </submittedName>
</protein>
<dbReference type="InterPro" id="IPR001845">
    <property type="entry name" value="HTH_ArsR_DNA-bd_dom"/>
</dbReference>
<dbReference type="PANTHER" id="PTHR43132">
    <property type="entry name" value="ARSENICAL RESISTANCE OPERON REPRESSOR ARSR-RELATED"/>
    <property type="match status" value="1"/>
</dbReference>
<dbReference type="CDD" id="cd00090">
    <property type="entry name" value="HTH_ARSR"/>
    <property type="match status" value="1"/>
</dbReference>
<dbReference type="NCBIfam" id="NF033788">
    <property type="entry name" value="HTH_metalloreg"/>
    <property type="match status" value="1"/>
</dbReference>
<dbReference type="PROSITE" id="PS50987">
    <property type="entry name" value="HTH_ARSR_2"/>
    <property type="match status" value="1"/>
</dbReference>
<dbReference type="Gene3D" id="1.10.10.10">
    <property type="entry name" value="Winged helix-like DNA-binding domain superfamily/Winged helix DNA-binding domain"/>
    <property type="match status" value="1"/>
</dbReference>
<dbReference type="PANTHER" id="PTHR43132:SF6">
    <property type="entry name" value="HTH-TYPE TRANSCRIPTIONAL REPRESSOR CZRA"/>
    <property type="match status" value="1"/>
</dbReference>
<evidence type="ECO:0000313" key="6">
    <source>
        <dbReference type="Proteomes" id="UP001277761"/>
    </source>
</evidence>
<keyword evidence="3" id="KW-0804">Transcription</keyword>
<evidence type="ECO:0000256" key="1">
    <source>
        <dbReference type="ARBA" id="ARBA00023015"/>
    </source>
</evidence>
<keyword evidence="1" id="KW-0805">Transcription regulation</keyword>
<name>A0ABU4VNI2_9ACTN</name>
<feature type="domain" description="HTH arsR-type" evidence="4">
    <location>
        <begin position="24"/>
        <end position="121"/>
    </location>
</feature>
<sequence length="121" mass="12766">MDDGRCDLLCLDLEVAERLRADRLEPPEAEPAASAASALGDPTRLMLAHALDRGGELCVCDLSWVAGRAENLVSHHVRRLRSAGLVASRRDGKMVMYSLTDAGRALLGAVLAAGEIDGATA</sequence>
<dbReference type="InterPro" id="IPR036388">
    <property type="entry name" value="WH-like_DNA-bd_sf"/>
</dbReference>
<accession>A0ABU4VNI2</accession>
<dbReference type="SUPFAM" id="SSF46785">
    <property type="entry name" value="Winged helix' DNA-binding domain"/>
    <property type="match status" value="1"/>
</dbReference>
<evidence type="ECO:0000256" key="3">
    <source>
        <dbReference type="ARBA" id="ARBA00023163"/>
    </source>
</evidence>
<dbReference type="PRINTS" id="PR00778">
    <property type="entry name" value="HTHARSR"/>
</dbReference>
<dbReference type="RefSeq" id="WP_319955534.1">
    <property type="nucleotide sequence ID" value="NZ_JAXAVX010000013.1"/>
</dbReference>
<dbReference type="InterPro" id="IPR051011">
    <property type="entry name" value="Metal_resp_trans_reg"/>
</dbReference>
<evidence type="ECO:0000313" key="5">
    <source>
        <dbReference type="EMBL" id="MDX8153383.1"/>
    </source>
</evidence>
<reference evidence="5 6" key="1">
    <citation type="submission" date="2023-11" db="EMBL/GenBank/DDBJ databases">
        <authorList>
            <person name="Xu M."/>
            <person name="Jiang T."/>
        </authorList>
    </citation>
    <scope>NUCLEOTIDE SEQUENCE [LARGE SCALE GENOMIC DNA]</scope>
    <source>
        <strain evidence="5 6">SD</strain>
    </source>
</reference>
<dbReference type="EMBL" id="JAXAVX010000013">
    <property type="protein sequence ID" value="MDX8153383.1"/>
    <property type="molecule type" value="Genomic_DNA"/>
</dbReference>